<keyword evidence="12" id="KW-0282">Flagellum</keyword>
<gene>
    <name evidence="12" type="primary">fliM</name>
    <name evidence="12" type="ORF">TICRE_25740</name>
</gene>
<dbReference type="AlphaFoldDB" id="A0A1U7M2M7"/>
<proteinExistence type="inferred from homology"/>
<evidence type="ECO:0000256" key="9">
    <source>
        <dbReference type="ARBA" id="ARBA00023143"/>
    </source>
</evidence>
<dbReference type="GO" id="GO:0050918">
    <property type="term" value="P:positive chemotaxis"/>
    <property type="evidence" value="ECO:0007669"/>
    <property type="project" value="TreeGrafter"/>
</dbReference>
<dbReference type="OrthoDB" id="9806941at2"/>
<dbReference type="RefSeq" id="WP_075728715.1">
    <property type="nucleotide sequence ID" value="NZ_LTDM01000066.1"/>
</dbReference>
<dbReference type="SUPFAM" id="SSF101801">
    <property type="entry name" value="Surface presentation of antigens (SPOA)"/>
    <property type="match status" value="1"/>
</dbReference>
<evidence type="ECO:0000256" key="2">
    <source>
        <dbReference type="ARBA" id="ARBA00004202"/>
    </source>
</evidence>
<protein>
    <recommendedName>
        <fullName evidence="4 10">Flagellar motor switch protein FliM</fullName>
    </recommendedName>
</protein>
<evidence type="ECO:0000256" key="10">
    <source>
        <dbReference type="NCBIfam" id="TIGR01397"/>
    </source>
</evidence>
<dbReference type="InterPro" id="IPR001543">
    <property type="entry name" value="FliN-like_C"/>
</dbReference>
<dbReference type="InterPro" id="IPR001689">
    <property type="entry name" value="Flag_FliM"/>
</dbReference>
<dbReference type="Pfam" id="PF01052">
    <property type="entry name" value="FliMN_C"/>
    <property type="match status" value="1"/>
</dbReference>
<comment type="similarity">
    <text evidence="3">Belongs to the FliM family.</text>
</comment>
<dbReference type="SUPFAM" id="SSF103039">
    <property type="entry name" value="CheC-like"/>
    <property type="match status" value="1"/>
</dbReference>
<keyword evidence="13" id="KW-1185">Reference proteome</keyword>
<dbReference type="Gene3D" id="2.30.330.10">
    <property type="entry name" value="SpoA-like"/>
    <property type="match status" value="1"/>
</dbReference>
<keyword evidence="7" id="KW-0283">Flagellar rotation</keyword>
<evidence type="ECO:0000256" key="1">
    <source>
        <dbReference type="ARBA" id="ARBA00004117"/>
    </source>
</evidence>
<dbReference type="PIRSF" id="PIRSF002888">
    <property type="entry name" value="FliM"/>
    <property type="match status" value="1"/>
</dbReference>
<comment type="subcellular location">
    <subcellularLocation>
        <location evidence="1">Bacterial flagellum basal body</location>
    </subcellularLocation>
    <subcellularLocation>
        <location evidence="2">Cell membrane</location>
        <topology evidence="2">Peripheral membrane protein</topology>
    </subcellularLocation>
</comment>
<dbReference type="InterPro" id="IPR036429">
    <property type="entry name" value="SpoA-like_sf"/>
</dbReference>
<keyword evidence="9" id="KW-0975">Bacterial flagellum</keyword>
<dbReference type="Pfam" id="PF02154">
    <property type="entry name" value="FliM"/>
    <property type="match status" value="1"/>
</dbReference>
<dbReference type="PANTHER" id="PTHR30034:SF6">
    <property type="entry name" value="YOP PROTEINS TRANSLOCATION PROTEIN Q"/>
    <property type="match status" value="1"/>
</dbReference>
<dbReference type="EMBL" id="LTDM01000066">
    <property type="protein sequence ID" value="OLS01535.1"/>
    <property type="molecule type" value="Genomic_DNA"/>
</dbReference>
<sequence>MSQVLSQQEIDSLLNALNTGEIDPEKLKEEEEIKVRAYDFRRPIKLSKEYTNTLHMIFENFSKVASNFLTTQLRHGVNITVGAVEQMSYDEFIRSIPKFTLLTLFSATNLSGTQMLEINPQFCIQAIDLLCGGGAAINMENWEKKDRFTDIELGMLDEVVKNILKSFERAWSEIIETKTKILSLETNPQLGQSMSPNEPVILASFTVEIFKLKSFINICIPYISFENILDKLSFRNWFDFEKEVNDKSRDIISNSLMSAPVDLEVVLGSSNITVEDFLELELGDIIQLDVKSKDPLKLFIEDKLHFLVKPGKIEEKLGVEILQFIEEGEIDE</sequence>
<keyword evidence="5" id="KW-1003">Cell membrane</keyword>
<keyword evidence="12" id="KW-0966">Cell projection</keyword>
<evidence type="ECO:0000256" key="3">
    <source>
        <dbReference type="ARBA" id="ARBA00011049"/>
    </source>
</evidence>
<dbReference type="InterPro" id="IPR028976">
    <property type="entry name" value="CheC-like_sf"/>
</dbReference>
<evidence type="ECO:0000256" key="5">
    <source>
        <dbReference type="ARBA" id="ARBA00022475"/>
    </source>
</evidence>
<keyword evidence="6" id="KW-0145">Chemotaxis</keyword>
<dbReference type="Gene3D" id="3.40.1550.10">
    <property type="entry name" value="CheC-like"/>
    <property type="match status" value="1"/>
</dbReference>
<dbReference type="GO" id="GO:0009425">
    <property type="term" value="C:bacterial-type flagellum basal body"/>
    <property type="evidence" value="ECO:0007669"/>
    <property type="project" value="UniProtKB-SubCell"/>
</dbReference>
<dbReference type="NCBIfam" id="TIGR01397">
    <property type="entry name" value="fliM_switch"/>
    <property type="match status" value="1"/>
</dbReference>
<evidence type="ECO:0000256" key="7">
    <source>
        <dbReference type="ARBA" id="ARBA00022779"/>
    </source>
</evidence>
<dbReference type="CDD" id="cd17908">
    <property type="entry name" value="FliM"/>
    <property type="match status" value="1"/>
</dbReference>
<dbReference type="Proteomes" id="UP000186112">
    <property type="component" value="Unassembled WGS sequence"/>
</dbReference>
<dbReference type="GO" id="GO:0071978">
    <property type="term" value="P:bacterial-type flagellum-dependent swarming motility"/>
    <property type="evidence" value="ECO:0007669"/>
    <property type="project" value="TreeGrafter"/>
</dbReference>
<evidence type="ECO:0000256" key="6">
    <source>
        <dbReference type="ARBA" id="ARBA00022500"/>
    </source>
</evidence>
<dbReference type="PANTHER" id="PTHR30034">
    <property type="entry name" value="FLAGELLAR MOTOR SWITCH PROTEIN FLIM"/>
    <property type="match status" value="1"/>
</dbReference>
<accession>A0A1U7M2M7</accession>
<keyword evidence="8" id="KW-0472">Membrane</keyword>
<evidence type="ECO:0000313" key="13">
    <source>
        <dbReference type="Proteomes" id="UP000186112"/>
    </source>
</evidence>
<dbReference type="PRINTS" id="PR00955">
    <property type="entry name" value="FLGMOTORFLIM"/>
</dbReference>
<comment type="caution">
    <text evidence="12">The sequence shown here is derived from an EMBL/GenBank/DDBJ whole genome shotgun (WGS) entry which is preliminary data.</text>
</comment>
<evidence type="ECO:0000313" key="12">
    <source>
        <dbReference type="EMBL" id="OLS01535.1"/>
    </source>
</evidence>
<dbReference type="GO" id="GO:0005886">
    <property type="term" value="C:plasma membrane"/>
    <property type="evidence" value="ECO:0007669"/>
    <property type="project" value="UniProtKB-SubCell"/>
</dbReference>
<reference evidence="12 13" key="1">
    <citation type="submission" date="2016-02" db="EMBL/GenBank/DDBJ databases">
        <title>Genome sequence of Tissierella creatinophila DSM 6911.</title>
        <authorList>
            <person name="Poehlein A."/>
            <person name="Daniel R."/>
        </authorList>
    </citation>
    <scope>NUCLEOTIDE SEQUENCE [LARGE SCALE GENOMIC DNA]</scope>
    <source>
        <strain evidence="12 13">DSM 6911</strain>
    </source>
</reference>
<evidence type="ECO:0000256" key="8">
    <source>
        <dbReference type="ARBA" id="ARBA00023136"/>
    </source>
</evidence>
<keyword evidence="12" id="KW-0969">Cilium</keyword>
<evidence type="ECO:0000259" key="11">
    <source>
        <dbReference type="Pfam" id="PF01052"/>
    </source>
</evidence>
<feature type="domain" description="Flagellar motor switch protein FliN-like C-terminal" evidence="11">
    <location>
        <begin position="255"/>
        <end position="325"/>
    </location>
</feature>
<organism evidence="12 13">
    <name type="scientific">Tissierella creatinophila DSM 6911</name>
    <dbReference type="NCBI Taxonomy" id="1123403"/>
    <lineage>
        <taxon>Bacteria</taxon>
        <taxon>Bacillati</taxon>
        <taxon>Bacillota</taxon>
        <taxon>Tissierellia</taxon>
        <taxon>Tissierellales</taxon>
        <taxon>Tissierellaceae</taxon>
        <taxon>Tissierella</taxon>
    </lineage>
</organism>
<evidence type="ECO:0000256" key="4">
    <source>
        <dbReference type="ARBA" id="ARBA00021898"/>
    </source>
</evidence>
<dbReference type="GO" id="GO:0003774">
    <property type="term" value="F:cytoskeletal motor activity"/>
    <property type="evidence" value="ECO:0007669"/>
    <property type="project" value="InterPro"/>
</dbReference>
<name>A0A1U7M2M7_TISCR</name>